<evidence type="ECO:0000256" key="1">
    <source>
        <dbReference type="SAM" id="MobiDB-lite"/>
    </source>
</evidence>
<evidence type="ECO:0000259" key="3">
    <source>
        <dbReference type="Pfam" id="PF05529"/>
    </source>
</evidence>
<name>A0A2K3E5Z9_CHLRE</name>
<dbReference type="OrthoDB" id="541700at2759"/>
<reference evidence="4 5" key="1">
    <citation type="journal article" date="2007" name="Science">
        <title>The Chlamydomonas genome reveals the evolution of key animal and plant functions.</title>
        <authorList>
            <person name="Merchant S.S."/>
            <person name="Prochnik S.E."/>
            <person name="Vallon O."/>
            <person name="Harris E.H."/>
            <person name="Karpowicz S.J."/>
            <person name="Witman G.B."/>
            <person name="Terry A."/>
            <person name="Salamov A."/>
            <person name="Fritz-Laylin L.K."/>
            <person name="Marechal-Drouard L."/>
            <person name="Marshall W.F."/>
            <person name="Qu L.H."/>
            <person name="Nelson D.R."/>
            <person name="Sanderfoot A.A."/>
            <person name="Spalding M.H."/>
            <person name="Kapitonov V.V."/>
            <person name="Ren Q."/>
            <person name="Ferris P."/>
            <person name="Lindquist E."/>
            <person name="Shapiro H."/>
            <person name="Lucas S.M."/>
            <person name="Grimwood J."/>
            <person name="Schmutz J."/>
            <person name="Cardol P."/>
            <person name="Cerutti H."/>
            <person name="Chanfreau G."/>
            <person name="Chen C.L."/>
            <person name="Cognat V."/>
            <person name="Croft M.T."/>
            <person name="Dent R."/>
            <person name="Dutcher S."/>
            <person name="Fernandez E."/>
            <person name="Fukuzawa H."/>
            <person name="Gonzalez-Ballester D."/>
            <person name="Gonzalez-Halphen D."/>
            <person name="Hallmann A."/>
            <person name="Hanikenne M."/>
            <person name="Hippler M."/>
            <person name="Inwood W."/>
            <person name="Jabbari K."/>
            <person name="Kalanon M."/>
            <person name="Kuras R."/>
            <person name="Lefebvre P.A."/>
            <person name="Lemaire S.D."/>
            <person name="Lobanov A.V."/>
            <person name="Lohr M."/>
            <person name="Manuell A."/>
            <person name="Meier I."/>
            <person name="Mets L."/>
            <person name="Mittag M."/>
            <person name="Mittelmeier T."/>
            <person name="Moroney J.V."/>
            <person name="Moseley J."/>
            <person name="Napoli C."/>
            <person name="Nedelcu A.M."/>
            <person name="Niyogi K."/>
            <person name="Novoselov S.V."/>
            <person name="Paulsen I.T."/>
            <person name="Pazour G."/>
            <person name="Purton S."/>
            <person name="Ral J.P."/>
            <person name="Riano-Pachon D.M."/>
            <person name="Riekhof W."/>
            <person name="Rymarquis L."/>
            <person name="Schroda M."/>
            <person name="Stern D."/>
            <person name="Umen J."/>
            <person name="Willows R."/>
            <person name="Wilson N."/>
            <person name="Zimmer S.L."/>
            <person name="Allmer J."/>
            <person name="Balk J."/>
            <person name="Bisova K."/>
            <person name="Chen C.J."/>
            <person name="Elias M."/>
            <person name="Gendler K."/>
            <person name="Hauser C."/>
            <person name="Lamb M.R."/>
            <person name="Ledford H."/>
            <person name="Long J.C."/>
            <person name="Minagawa J."/>
            <person name="Page M.D."/>
            <person name="Pan J."/>
            <person name="Pootakham W."/>
            <person name="Roje S."/>
            <person name="Rose A."/>
            <person name="Stahlberg E."/>
            <person name="Terauchi A.M."/>
            <person name="Yang P."/>
            <person name="Ball S."/>
            <person name="Bowler C."/>
            <person name="Dieckmann C.L."/>
            <person name="Gladyshev V.N."/>
            <person name="Green P."/>
            <person name="Jorgensen R."/>
            <person name="Mayfield S."/>
            <person name="Mueller-Roeber B."/>
            <person name="Rajamani S."/>
            <person name="Sayre R.T."/>
            <person name="Brokstein P."/>
            <person name="Dubchak I."/>
            <person name="Goodstein D."/>
            <person name="Hornick L."/>
            <person name="Huang Y.W."/>
            <person name="Jhaveri J."/>
            <person name="Luo Y."/>
            <person name="Martinez D."/>
            <person name="Ngau W.C."/>
            <person name="Otillar B."/>
            <person name="Poliakov A."/>
            <person name="Porter A."/>
            <person name="Szajkowski L."/>
            <person name="Werner G."/>
            <person name="Zhou K."/>
            <person name="Grigoriev I.V."/>
            <person name="Rokhsar D.S."/>
            <person name="Grossman A.R."/>
        </authorList>
    </citation>
    <scope>NUCLEOTIDE SEQUENCE [LARGE SCALE GENOMIC DNA]</scope>
    <source>
        <strain evidence="5">CC-503</strain>
    </source>
</reference>
<dbReference type="InParanoid" id="A0A2K3E5Z9"/>
<dbReference type="GO" id="GO:0005789">
    <property type="term" value="C:endoplasmic reticulum membrane"/>
    <property type="evidence" value="ECO:0000318"/>
    <property type="project" value="GO_Central"/>
</dbReference>
<dbReference type="KEGG" id="cre:CHLRE_01g018600v5"/>
<gene>
    <name evidence="4" type="ORF">CHLRE_01g018600v5</name>
</gene>
<proteinExistence type="predicted"/>
<feature type="transmembrane region" description="Helical" evidence="2">
    <location>
        <begin position="103"/>
        <end position="124"/>
    </location>
</feature>
<dbReference type="ExpressionAtlas" id="A0A2K3E5Z9">
    <property type="expression patterns" value="baseline and differential"/>
</dbReference>
<organism evidence="4 5">
    <name type="scientific">Chlamydomonas reinhardtii</name>
    <name type="common">Chlamydomonas smithii</name>
    <dbReference type="NCBI Taxonomy" id="3055"/>
    <lineage>
        <taxon>Eukaryota</taxon>
        <taxon>Viridiplantae</taxon>
        <taxon>Chlorophyta</taxon>
        <taxon>core chlorophytes</taxon>
        <taxon>Chlorophyceae</taxon>
        <taxon>CS clade</taxon>
        <taxon>Chlamydomonadales</taxon>
        <taxon>Chlamydomonadaceae</taxon>
        <taxon>Chlamydomonas</taxon>
    </lineage>
</organism>
<feature type="compositionally biased region" description="Polar residues" evidence="1">
    <location>
        <begin position="147"/>
        <end position="160"/>
    </location>
</feature>
<dbReference type="Gramene" id="PNW88196">
    <property type="protein sequence ID" value="PNW88196"/>
    <property type="gene ID" value="CHLRE_01g018600v5"/>
</dbReference>
<dbReference type="RefSeq" id="XP_042928350.1">
    <property type="nucleotide sequence ID" value="XM_043058436.1"/>
</dbReference>
<sequence>MASSWKVVVNWLLPPPLILTILLMLPVPQVVRKGLLAFTRQFLFMKLAGQVLLVHVALVITGAAFTASSMHTYHISRTPLPDTLTPNQRTAILAKRWREERNFWIATLTFLLWGLLYRFYALAIDHVALRDRVRQLELAAVGATRGSTVTGSRAPASSTAGKGAAVEASAPPAPAEMLSGGKEEKKSK</sequence>
<dbReference type="Pfam" id="PF05529">
    <property type="entry name" value="Bap31"/>
    <property type="match status" value="1"/>
</dbReference>
<keyword evidence="2" id="KW-0812">Transmembrane</keyword>
<feature type="region of interest" description="Disordered" evidence="1">
    <location>
        <begin position="147"/>
        <end position="188"/>
    </location>
</feature>
<protein>
    <recommendedName>
        <fullName evidence="3">BAP29/BAP31 transmembrane domain-containing protein</fullName>
    </recommendedName>
</protein>
<accession>A0A2K3E5Z9</accession>
<evidence type="ECO:0000313" key="5">
    <source>
        <dbReference type="Proteomes" id="UP000006906"/>
    </source>
</evidence>
<evidence type="ECO:0000256" key="2">
    <source>
        <dbReference type="SAM" id="Phobius"/>
    </source>
</evidence>
<dbReference type="InterPro" id="IPR040463">
    <property type="entry name" value="BAP29/BAP31_N"/>
</dbReference>
<feature type="transmembrane region" description="Helical" evidence="2">
    <location>
        <begin position="43"/>
        <end position="65"/>
    </location>
</feature>
<dbReference type="GeneID" id="66052013"/>
<dbReference type="GO" id="GO:0070973">
    <property type="term" value="P:protein localization to endoplasmic reticulum exit site"/>
    <property type="evidence" value="ECO:0000318"/>
    <property type="project" value="GO_Central"/>
</dbReference>
<evidence type="ECO:0000313" key="4">
    <source>
        <dbReference type="EMBL" id="PNW88196.1"/>
    </source>
</evidence>
<dbReference type="Proteomes" id="UP000006906">
    <property type="component" value="Chromosome 1"/>
</dbReference>
<feature type="domain" description="BAP29/BAP31 transmembrane" evidence="3">
    <location>
        <begin position="1"/>
        <end position="135"/>
    </location>
</feature>
<dbReference type="OMA" id="IEAHYSA"/>
<keyword evidence="2" id="KW-0472">Membrane</keyword>
<dbReference type="AlphaFoldDB" id="A0A2K3E5Z9"/>
<dbReference type="EMBL" id="CM008962">
    <property type="protein sequence ID" value="PNW88196.1"/>
    <property type="molecule type" value="Genomic_DNA"/>
</dbReference>
<dbReference type="PaxDb" id="3055-EDP09228"/>
<keyword evidence="2" id="KW-1133">Transmembrane helix</keyword>
<feature type="transmembrane region" description="Helical" evidence="2">
    <location>
        <begin position="12"/>
        <end position="31"/>
    </location>
</feature>
<dbReference type="GO" id="GO:0006888">
    <property type="term" value="P:endoplasmic reticulum to Golgi vesicle-mediated transport"/>
    <property type="evidence" value="ECO:0000318"/>
    <property type="project" value="GO_Central"/>
</dbReference>
<keyword evidence="5" id="KW-1185">Reference proteome</keyword>